<keyword evidence="2" id="KW-1185">Reference proteome</keyword>
<dbReference type="EMBL" id="JAUZMY010000026">
    <property type="protein sequence ID" value="MEE2040210.1"/>
    <property type="molecule type" value="Genomic_DNA"/>
</dbReference>
<dbReference type="Proteomes" id="UP001356095">
    <property type="component" value="Unassembled WGS sequence"/>
</dbReference>
<evidence type="ECO:0000313" key="2">
    <source>
        <dbReference type="Proteomes" id="UP001356095"/>
    </source>
</evidence>
<name>A0ABU7KDA1_9ACTN</name>
<accession>A0ABU7KDA1</accession>
<proteinExistence type="predicted"/>
<sequence length="57" mass="6592">MRNLIAALANYTMTQKEAFRGDDLAWDHLNGLWVEVEYHARAQGLTGPQALRAYMRR</sequence>
<reference evidence="1 2" key="1">
    <citation type="submission" date="2023-08" db="EMBL/GenBank/DDBJ databases">
        <authorList>
            <person name="Girao M."/>
            <person name="Carvalho M.F."/>
        </authorList>
    </citation>
    <scope>NUCLEOTIDE SEQUENCE [LARGE SCALE GENOMIC DNA]</scope>
    <source>
        <strain evidence="1 2">CT-R113</strain>
    </source>
</reference>
<organism evidence="1 2">
    <name type="scientific">Nocardiopsis codii</name>
    <dbReference type="NCBI Taxonomy" id="3065942"/>
    <lineage>
        <taxon>Bacteria</taxon>
        <taxon>Bacillati</taxon>
        <taxon>Actinomycetota</taxon>
        <taxon>Actinomycetes</taxon>
        <taxon>Streptosporangiales</taxon>
        <taxon>Nocardiopsidaceae</taxon>
        <taxon>Nocardiopsis</taxon>
    </lineage>
</organism>
<protein>
    <submittedName>
        <fullName evidence="1">Uncharacterized protein</fullName>
    </submittedName>
</protein>
<evidence type="ECO:0000313" key="1">
    <source>
        <dbReference type="EMBL" id="MEE2040210.1"/>
    </source>
</evidence>
<comment type="caution">
    <text evidence="1">The sequence shown here is derived from an EMBL/GenBank/DDBJ whole genome shotgun (WGS) entry which is preliminary data.</text>
</comment>
<dbReference type="RefSeq" id="WP_330093979.1">
    <property type="nucleotide sequence ID" value="NZ_JAUZMY010000026.1"/>
</dbReference>
<gene>
    <name evidence="1" type="ORF">Q8791_23625</name>
</gene>